<accession>A0ABR8P9N3</accession>
<evidence type="ECO:0000313" key="1">
    <source>
        <dbReference type="EMBL" id="MBD5807388.1"/>
    </source>
</evidence>
<evidence type="ECO:0000313" key="2">
    <source>
        <dbReference type="Proteomes" id="UP000704341"/>
    </source>
</evidence>
<organism evidence="1 2">
    <name type="scientific">Limosilactobacillus walteri</name>
    <dbReference type="NCBI Taxonomy" id="2268022"/>
    <lineage>
        <taxon>Bacteria</taxon>
        <taxon>Bacillati</taxon>
        <taxon>Bacillota</taxon>
        <taxon>Bacilli</taxon>
        <taxon>Lactobacillales</taxon>
        <taxon>Lactobacillaceae</taxon>
        <taxon>Limosilactobacillus</taxon>
    </lineage>
</organism>
<protein>
    <submittedName>
        <fullName evidence="1">Uncharacterized protein</fullName>
    </submittedName>
</protein>
<comment type="caution">
    <text evidence="1">The sequence shown here is derived from an EMBL/GenBank/DDBJ whole genome shotgun (WGS) entry which is preliminary data.</text>
</comment>
<dbReference type="EMBL" id="QORN01000049">
    <property type="protein sequence ID" value="MBD5807388.1"/>
    <property type="molecule type" value="Genomic_DNA"/>
</dbReference>
<dbReference type="InterPro" id="IPR038056">
    <property type="entry name" value="YjbR-like_sf"/>
</dbReference>
<dbReference type="SUPFAM" id="SSF142906">
    <property type="entry name" value="YjbR-like"/>
    <property type="match status" value="1"/>
</dbReference>
<keyword evidence="2" id="KW-1185">Reference proteome</keyword>
<name>A0ABR8P9N3_9LACO</name>
<dbReference type="Proteomes" id="UP000704341">
    <property type="component" value="Unassembled WGS sequence"/>
</dbReference>
<feature type="non-terminal residue" evidence="1">
    <location>
        <position position="199"/>
    </location>
</feature>
<sequence>MTIEEETFEKQRPIFSKLVGAGFVKQQSTYQLEQDFMNGQFHAIIRINHDAKVSGSVIDNSTGDEYMPLRAIHCGPFAAQVKAAYIELLKSIASQCFVAEPFHSNQANRLADWINQQFHDQPEFVFKRLPDYAVFREPQSQKWYGLVMNIPRARLTNQPTPNSRERVDVIDFRCSPQERPALLKQKGIQPGYHLALCPV</sequence>
<proteinExistence type="predicted"/>
<dbReference type="Gene3D" id="3.90.1150.30">
    <property type="match status" value="1"/>
</dbReference>
<reference evidence="1 2" key="1">
    <citation type="submission" date="2018-07" db="EMBL/GenBank/DDBJ databases">
        <title>Phylogenomic Insights into understanding Host Adaptation of Lactobacillus reuteri by a novel species, Lactobacillus spp. M31.</title>
        <authorList>
            <person name="Sharma S."/>
            <person name="Patil P."/>
            <person name="Korpole S."/>
            <person name="Patil P.B."/>
        </authorList>
    </citation>
    <scope>NUCLEOTIDE SEQUENCE [LARGE SCALE GENOMIC DNA]</scope>
    <source>
        <strain evidence="1 2">M31</strain>
    </source>
</reference>
<gene>
    <name evidence="1" type="ORF">DTK66_09865</name>
</gene>